<gene>
    <name evidence="2" type="ORF">NQ318_018591</name>
</gene>
<organism evidence="2 3">
    <name type="scientific">Aromia moschata</name>
    <dbReference type="NCBI Taxonomy" id="1265417"/>
    <lineage>
        <taxon>Eukaryota</taxon>
        <taxon>Metazoa</taxon>
        <taxon>Ecdysozoa</taxon>
        <taxon>Arthropoda</taxon>
        <taxon>Hexapoda</taxon>
        <taxon>Insecta</taxon>
        <taxon>Pterygota</taxon>
        <taxon>Neoptera</taxon>
        <taxon>Endopterygota</taxon>
        <taxon>Coleoptera</taxon>
        <taxon>Polyphaga</taxon>
        <taxon>Cucujiformia</taxon>
        <taxon>Chrysomeloidea</taxon>
        <taxon>Cerambycidae</taxon>
        <taxon>Cerambycinae</taxon>
        <taxon>Callichromatini</taxon>
        <taxon>Aromia</taxon>
    </lineage>
</organism>
<dbReference type="InterPro" id="IPR052709">
    <property type="entry name" value="Transposase-MT_Hybrid"/>
</dbReference>
<feature type="region of interest" description="Disordered" evidence="1">
    <location>
        <begin position="23"/>
        <end position="46"/>
    </location>
</feature>
<evidence type="ECO:0000313" key="3">
    <source>
        <dbReference type="Proteomes" id="UP001162162"/>
    </source>
</evidence>
<comment type="caution">
    <text evidence="2">The sequence shown here is derived from an EMBL/GenBank/DDBJ whole genome shotgun (WGS) entry which is preliminary data.</text>
</comment>
<name>A0AAV8ZHB1_9CUCU</name>
<reference evidence="2" key="1">
    <citation type="journal article" date="2023" name="Insect Mol. Biol.">
        <title>Genome sequencing provides insights into the evolution of gene families encoding plant cell wall-degrading enzymes in longhorned beetles.</title>
        <authorList>
            <person name="Shin N.R."/>
            <person name="Okamura Y."/>
            <person name="Kirsch R."/>
            <person name="Pauchet Y."/>
        </authorList>
    </citation>
    <scope>NUCLEOTIDE SEQUENCE</scope>
    <source>
        <strain evidence="2">AMC_N1</strain>
    </source>
</reference>
<dbReference type="EMBL" id="JAPWTK010000001">
    <property type="protein sequence ID" value="KAJ8963126.1"/>
    <property type="molecule type" value="Genomic_DNA"/>
</dbReference>
<dbReference type="PANTHER" id="PTHR46060">
    <property type="entry name" value="MARINER MOS1 TRANSPOSASE-LIKE PROTEIN"/>
    <property type="match status" value="1"/>
</dbReference>
<dbReference type="AlphaFoldDB" id="A0AAV8ZHB1"/>
<evidence type="ECO:0000313" key="2">
    <source>
        <dbReference type="EMBL" id="KAJ8963126.1"/>
    </source>
</evidence>
<proteinExistence type="predicted"/>
<dbReference type="Proteomes" id="UP001162162">
    <property type="component" value="Unassembled WGS sequence"/>
</dbReference>
<accession>A0AAV8ZHB1</accession>
<sequence>MYGYKCLSRIQVFEWFKRFKETRETTEDDPRPGRPSTSKTDESVEKTGNIIQEDHRLYIRGLAKITGIDNESVRQILHDMVSKLFTPKQKESRMNICADILNNTDTEPGLLDTHVAVVHEYFILEYFTLAIAGVQCTCLTASEITVSPERSSVS</sequence>
<feature type="compositionally biased region" description="Basic and acidic residues" evidence="1">
    <location>
        <begin position="23"/>
        <end position="32"/>
    </location>
</feature>
<keyword evidence="3" id="KW-1185">Reference proteome</keyword>
<dbReference type="PANTHER" id="PTHR46060:SF1">
    <property type="entry name" value="MARINER MOS1 TRANSPOSASE-LIKE PROTEIN"/>
    <property type="match status" value="1"/>
</dbReference>
<evidence type="ECO:0000256" key="1">
    <source>
        <dbReference type="SAM" id="MobiDB-lite"/>
    </source>
</evidence>
<protein>
    <submittedName>
        <fullName evidence="2">Uncharacterized protein</fullName>
    </submittedName>
</protein>